<keyword evidence="3" id="KW-1133">Transmembrane helix</keyword>
<evidence type="ECO:0000256" key="1">
    <source>
        <dbReference type="SAM" id="Coils"/>
    </source>
</evidence>
<feature type="compositionally biased region" description="Basic and acidic residues" evidence="2">
    <location>
        <begin position="35"/>
        <end position="45"/>
    </location>
</feature>
<evidence type="ECO:0000313" key="4">
    <source>
        <dbReference type="EMBL" id="GAA3729853.1"/>
    </source>
</evidence>
<feature type="compositionally biased region" description="Low complexity" evidence="2">
    <location>
        <begin position="614"/>
        <end position="626"/>
    </location>
</feature>
<gene>
    <name evidence="4" type="ORF">GCM10022402_08180</name>
</gene>
<evidence type="ECO:0000256" key="2">
    <source>
        <dbReference type="SAM" id="MobiDB-lite"/>
    </source>
</evidence>
<organism evidence="4 5">
    <name type="scientific">Salinactinospora qingdaonensis</name>
    <dbReference type="NCBI Taxonomy" id="702744"/>
    <lineage>
        <taxon>Bacteria</taxon>
        <taxon>Bacillati</taxon>
        <taxon>Actinomycetota</taxon>
        <taxon>Actinomycetes</taxon>
        <taxon>Streptosporangiales</taxon>
        <taxon>Nocardiopsidaceae</taxon>
        <taxon>Salinactinospora</taxon>
    </lineage>
</organism>
<feature type="region of interest" description="Disordered" evidence="2">
    <location>
        <begin position="25"/>
        <end position="45"/>
    </location>
</feature>
<name>A0ABP7F569_9ACTN</name>
<dbReference type="RefSeq" id="WP_344967434.1">
    <property type="nucleotide sequence ID" value="NZ_BAABDD010000003.1"/>
</dbReference>
<keyword evidence="1" id="KW-0175">Coiled coil</keyword>
<evidence type="ECO:0008006" key="6">
    <source>
        <dbReference type="Google" id="ProtNLM"/>
    </source>
</evidence>
<keyword evidence="5" id="KW-1185">Reference proteome</keyword>
<feature type="region of interest" description="Disordered" evidence="2">
    <location>
        <begin position="606"/>
        <end position="644"/>
    </location>
</feature>
<accession>A0ABP7F569</accession>
<keyword evidence="3" id="KW-0812">Transmembrane</keyword>
<comment type="caution">
    <text evidence="4">The sequence shown here is derived from an EMBL/GenBank/DDBJ whole genome shotgun (WGS) entry which is preliminary data.</text>
</comment>
<feature type="transmembrane region" description="Helical" evidence="3">
    <location>
        <begin position="87"/>
        <end position="108"/>
    </location>
</feature>
<reference evidence="5" key="1">
    <citation type="journal article" date="2019" name="Int. J. Syst. Evol. Microbiol.">
        <title>The Global Catalogue of Microorganisms (GCM) 10K type strain sequencing project: providing services to taxonomists for standard genome sequencing and annotation.</title>
        <authorList>
            <consortium name="The Broad Institute Genomics Platform"/>
            <consortium name="The Broad Institute Genome Sequencing Center for Infectious Disease"/>
            <person name="Wu L."/>
            <person name="Ma J."/>
        </authorList>
    </citation>
    <scope>NUCLEOTIDE SEQUENCE [LARGE SCALE GENOMIC DNA]</scope>
    <source>
        <strain evidence="5">JCM 17137</strain>
    </source>
</reference>
<proteinExistence type="predicted"/>
<evidence type="ECO:0000256" key="3">
    <source>
        <dbReference type="SAM" id="Phobius"/>
    </source>
</evidence>
<dbReference type="EMBL" id="BAABDD010000003">
    <property type="protein sequence ID" value="GAA3729853.1"/>
    <property type="molecule type" value="Genomic_DNA"/>
</dbReference>
<sequence length="644" mass="69685">MAQAPEEAGKQSRTTYLGWRHELVVADPGPAPRRPTPEERTDLEPDWLDAQRRAEAESNRPLLFVLTVLILVLSGFAIMHVLTALPWVFSVVGYLGCIVVAVPVLISLSQDRRTLRTRLAQQRERLEREQREKEEGLRQRQEEHAKLHTEWQARKRAFEAQPRWYGVTVPASAEAVVVTGGTEASWSALLATVGAARLRDGGDLTVVDLSGRAAAGDLAALARRCGVDPRVWVLPADLPRVNLGMGLAPHERAGVLAAVVFALDPEADLDTDEVILTEALEILDTDCSMAVLTTALRALATGEPPDAGTDPVLGELTDEQSSQLVERCTAAPEWRERAWNIQEHLSPFEGLGARAEDEPYAQIKIIAADRGSGEYAHRAYGVYALEALGTLLDRRAQRGGARPWEHTIVVCGADALPDIDVRLLVQSATRAGAGVVLTFRETNDDIASWLGADNCVPVVMRQPDLASAERAMELLREAGPLRLHRLTEVIGEALTDSLSDGYTTDPAESVTTGLPARPGKRAIAPLDLVRHIKAATVWGRATAQAADIDDPAETEGAHVRDLRIDLTSLRDLPTTAAIVGSGAEAVLADVNPGILTLSTATLATVDDQNPQRLAEQAPADAADLPPNLGPPPEQWDWRSSRQRA</sequence>
<feature type="coiled-coil region" evidence="1">
    <location>
        <begin position="105"/>
        <end position="146"/>
    </location>
</feature>
<keyword evidence="3" id="KW-0472">Membrane</keyword>
<dbReference type="Proteomes" id="UP001500908">
    <property type="component" value="Unassembled WGS sequence"/>
</dbReference>
<feature type="compositionally biased region" description="Basic and acidic residues" evidence="2">
    <location>
        <begin position="635"/>
        <end position="644"/>
    </location>
</feature>
<protein>
    <recommendedName>
        <fullName evidence="6">Type VII secretion protein EccE</fullName>
    </recommendedName>
</protein>
<evidence type="ECO:0000313" key="5">
    <source>
        <dbReference type="Proteomes" id="UP001500908"/>
    </source>
</evidence>
<feature type="transmembrane region" description="Helical" evidence="3">
    <location>
        <begin position="62"/>
        <end position="81"/>
    </location>
</feature>